<organism evidence="1 2">
    <name type="scientific">Porphyromonas gingivalis</name>
    <name type="common">Bacteroides gingivalis</name>
    <dbReference type="NCBI Taxonomy" id="837"/>
    <lineage>
        <taxon>Bacteria</taxon>
        <taxon>Pseudomonadati</taxon>
        <taxon>Bacteroidota</taxon>
        <taxon>Bacteroidia</taxon>
        <taxon>Bacteroidales</taxon>
        <taxon>Porphyromonadaceae</taxon>
        <taxon>Porphyromonas</taxon>
    </lineage>
</organism>
<accession>A0AAF0BB62</accession>
<dbReference type="Pfam" id="PF07877">
    <property type="entry name" value="DUF1661"/>
    <property type="match status" value="1"/>
</dbReference>
<name>A0AAF0BB62_PORGN</name>
<sequence length="65" mass="8075">MWREKIFLLVREVKKIRAGTKKLRFHFFRKHVPQSERFRFVFLCWQVMSMCLQGRCVMSKIGRIR</sequence>
<dbReference type="EMBL" id="CP116614">
    <property type="protein sequence ID" value="WCG03934.1"/>
    <property type="molecule type" value="Genomic_DNA"/>
</dbReference>
<gene>
    <name evidence="1" type="ORF">NY151_04160</name>
</gene>
<protein>
    <submittedName>
        <fullName evidence="1">DUF1661 domain-containing protein</fullName>
    </submittedName>
</protein>
<dbReference type="Proteomes" id="UP001179501">
    <property type="component" value="Chromosome"/>
</dbReference>
<evidence type="ECO:0000313" key="1">
    <source>
        <dbReference type="EMBL" id="WCG03934.1"/>
    </source>
</evidence>
<dbReference type="InterPro" id="IPR012456">
    <property type="entry name" value="DUF1661"/>
</dbReference>
<dbReference type="RefSeq" id="WP_234241878.1">
    <property type="nucleotide sequence ID" value="NZ_CP116614.1"/>
</dbReference>
<proteinExistence type="predicted"/>
<dbReference type="AlphaFoldDB" id="A0AAF0BB62"/>
<evidence type="ECO:0000313" key="2">
    <source>
        <dbReference type="Proteomes" id="UP001179501"/>
    </source>
</evidence>
<reference evidence="1" key="1">
    <citation type="submission" date="2023-01" db="EMBL/GenBank/DDBJ databases">
        <title>Phages are important unrecognized players in the ecology of the oral pathogen Porphyromonas gingivalis.</title>
        <authorList>
            <person name="Matrishin C.B."/>
            <person name="Kauffman K.M."/>
        </authorList>
    </citation>
    <scope>NUCLEOTIDE SEQUENCE</scope>
    <source>
        <strain evidence="1">ATCC 49417</strain>
    </source>
</reference>